<proteinExistence type="inferred from homology"/>
<dbReference type="PANTHER" id="PTHR12788:SF10">
    <property type="entry name" value="PROTEIN-TYROSINE SULFOTRANSFERASE"/>
    <property type="match status" value="1"/>
</dbReference>
<reference evidence="6 7" key="2">
    <citation type="submission" date="2018-11" db="EMBL/GenBank/DDBJ databases">
        <authorList>
            <consortium name="Pathogen Informatics"/>
        </authorList>
    </citation>
    <scope>NUCLEOTIDE SEQUENCE [LARGE SCALE GENOMIC DNA]</scope>
</reference>
<keyword evidence="7" id="KW-1185">Reference proteome</keyword>
<comment type="similarity">
    <text evidence="1 5">Belongs to the protein sulfotransferase family.</text>
</comment>
<dbReference type="InterPro" id="IPR026634">
    <property type="entry name" value="TPST-like"/>
</dbReference>
<dbReference type="GO" id="GO:0008476">
    <property type="term" value="F:protein-tyrosine sulfotransferase activity"/>
    <property type="evidence" value="ECO:0007669"/>
    <property type="project" value="UniProtKB-EC"/>
</dbReference>
<organism evidence="8">
    <name type="scientific">Taenia asiatica</name>
    <name type="common">Asian tapeworm</name>
    <dbReference type="NCBI Taxonomy" id="60517"/>
    <lineage>
        <taxon>Eukaryota</taxon>
        <taxon>Metazoa</taxon>
        <taxon>Spiralia</taxon>
        <taxon>Lophotrochozoa</taxon>
        <taxon>Platyhelminthes</taxon>
        <taxon>Cestoda</taxon>
        <taxon>Eucestoda</taxon>
        <taxon>Cyclophyllidea</taxon>
        <taxon>Taeniidae</taxon>
        <taxon>Taenia</taxon>
    </lineage>
</organism>
<dbReference type="Gene3D" id="3.40.50.300">
    <property type="entry name" value="P-loop containing nucleotide triphosphate hydrolases"/>
    <property type="match status" value="1"/>
</dbReference>
<name>A0A0R3VSB8_TAEAS</name>
<dbReference type="EMBL" id="UYRS01000003">
    <property type="protein sequence ID" value="VDK20099.1"/>
    <property type="molecule type" value="Genomic_DNA"/>
</dbReference>
<comment type="function">
    <text evidence="5">Catalyzes the O-sulfation of tyrosine residues within acidic motifs of polypeptides, using 3'-phosphoadenylyl sulfate (PAPS) as cosubstrate.</text>
</comment>
<gene>
    <name evidence="6" type="ORF">TASK_LOCUS38</name>
</gene>
<dbReference type="Proteomes" id="UP000282613">
    <property type="component" value="Unassembled WGS sequence"/>
</dbReference>
<sequence>MSLMCLFRNRLQFILVPLVCICGLLFYLHAVPCIIPTCNDPLNTNTASLSDEPFIFIGGYPRSGTTLMRVLLDVHPSVRCGPETHILPHMLYLYSFKINPMFGRLHGANITHELVDSIFVRAISTLLHNTGPNAERLCAKDPFIDLCLKQLLHLYPKSQFILMVRDGRAVTNSVLRLVFRFFKGFFGNVNFEQPPTYGECRVVRYEDLVLRPREQMKGILGRFVRERSTSQVVFPIYTEALTQWSLPGSGISPSLIQKSKSYEMMRHFGYADLEIPPSYGIPEPEVRKRAQMLEKNEDFRKLFNL</sequence>
<evidence type="ECO:0000256" key="1">
    <source>
        <dbReference type="ARBA" id="ARBA00009988"/>
    </source>
</evidence>
<reference evidence="8" key="1">
    <citation type="submission" date="2017-02" db="UniProtKB">
        <authorList>
            <consortium name="WormBaseParasite"/>
        </authorList>
    </citation>
    <scope>IDENTIFICATION</scope>
</reference>
<evidence type="ECO:0000313" key="7">
    <source>
        <dbReference type="Proteomes" id="UP000282613"/>
    </source>
</evidence>
<dbReference type="SUPFAM" id="SSF52540">
    <property type="entry name" value="P-loop containing nucleoside triphosphate hydrolases"/>
    <property type="match status" value="1"/>
</dbReference>
<dbReference type="PANTHER" id="PTHR12788">
    <property type="entry name" value="PROTEIN-TYROSINE SULFOTRANSFERASE 2"/>
    <property type="match status" value="1"/>
</dbReference>
<evidence type="ECO:0000313" key="8">
    <source>
        <dbReference type="WBParaSite" id="TASK_0000003701-mRNA-1"/>
    </source>
</evidence>
<keyword evidence="3 5" id="KW-0808">Transferase</keyword>
<protein>
    <recommendedName>
        <fullName evidence="2 5">Protein-tyrosine sulfotransferase</fullName>
        <ecNumber evidence="2 5">2.8.2.20</ecNumber>
    </recommendedName>
</protein>
<dbReference type="STRING" id="60517.A0A0R3VSB8"/>
<dbReference type="GO" id="GO:0005794">
    <property type="term" value="C:Golgi apparatus"/>
    <property type="evidence" value="ECO:0007669"/>
    <property type="project" value="TreeGrafter"/>
</dbReference>
<dbReference type="Pfam" id="PF13469">
    <property type="entry name" value="Sulfotransfer_3"/>
    <property type="match status" value="1"/>
</dbReference>
<evidence type="ECO:0000256" key="3">
    <source>
        <dbReference type="ARBA" id="ARBA00022679"/>
    </source>
</evidence>
<evidence type="ECO:0000256" key="2">
    <source>
        <dbReference type="ARBA" id="ARBA00013262"/>
    </source>
</evidence>
<evidence type="ECO:0000313" key="6">
    <source>
        <dbReference type="EMBL" id="VDK20099.1"/>
    </source>
</evidence>
<dbReference type="AlphaFoldDB" id="A0A0R3VSB8"/>
<accession>A0A0R3VSB8</accession>
<dbReference type="WBParaSite" id="TASK_0000003701-mRNA-1">
    <property type="protein sequence ID" value="TASK_0000003701-mRNA-1"/>
    <property type="gene ID" value="TASK_0000003701"/>
</dbReference>
<dbReference type="InterPro" id="IPR027417">
    <property type="entry name" value="P-loop_NTPase"/>
</dbReference>
<evidence type="ECO:0000256" key="5">
    <source>
        <dbReference type="RuleBase" id="RU365018"/>
    </source>
</evidence>
<dbReference type="EC" id="2.8.2.20" evidence="2 5"/>
<comment type="catalytic activity">
    <reaction evidence="4 5">
        <text>L-tyrosyl-[protein] + 3'-phosphoadenylyl sulfate = O-sulfo-L-tyrosine-[protein] + adenosine 3',5'-bisphosphate + H(+)</text>
        <dbReference type="Rhea" id="RHEA:16801"/>
        <dbReference type="Rhea" id="RHEA-COMP:10136"/>
        <dbReference type="Rhea" id="RHEA-COMP:11688"/>
        <dbReference type="ChEBI" id="CHEBI:15378"/>
        <dbReference type="ChEBI" id="CHEBI:46858"/>
        <dbReference type="ChEBI" id="CHEBI:58339"/>
        <dbReference type="ChEBI" id="CHEBI:58343"/>
        <dbReference type="ChEBI" id="CHEBI:65286"/>
        <dbReference type="EC" id="2.8.2.20"/>
    </reaction>
</comment>
<dbReference type="OrthoDB" id="545675at2759"/>
<evidence type="ECO:0000256" key="4">
    <source>
        <dbReference type="ARBA" id="ARBA00048460"/>
    </source>
</evidence>